<dbReference type="Proteomes" id="UP000254518">
    <property type="component" value="Unassembled WGS sequence"/>
</dbReference>
<evidence type="ECO:0000313" key="2">
    <source>
        <dbReference type="EMBL" id="TWI45128.1"/>
    </source>
</evidence>
<evidence type="ECO:0000313" key="4">
    <source>
        <dbReference type="Proteomes" id="UP000321392"/>
    </source>
</evidence>
<dbReference type="AlphaFoldDB" id="A0A562PL73"/>
<dbReference type="EMBL" id="QQBA01000013">
    <property type="protein sequence ID" value="RDI51405.1"/>
    <property type="molecule type" value="Genomic_DNA"/>
</dbReference>
<accession>A0A562PL73</accession>
<organism evidence="2 4">
    <name type="scientific">Flavobacterium glaciei</name>
    <dbReference type="NCBI Taxonomy" id="386300"/>
    <lineage>
        <taxon>Bacteria</taxon>
        <taxon>Pseudomonadati</taxon>
        <taxon>Bacteroidota</taxon>
        <taxon>Flavobacteriia</taxon>
        <taxon>Flavobacteriales</taxon>
        <taxon>Flavobacteriaceae</taxon>
        <taxon>Flavobacterium</taxon>
    </lineage>
</organism>
<protein>
    <submittedName>
        <fullName evidence="2">Uncharacterized protein</fullName>
    </submittedName>
</protein>
<dbReference type="Pfam" id="PF18928">
    <property type="entry name" value="DUF5677"/>
    <property type="match status" value="1"/>
</dbReference>
<dbReference type="Proteomes" id="UP000321392">
    <property type="component" value="Unassembled WGS sequence"/>
</dbReference>
<dbReference type="InterPro" id="IPR043733">
    <property type="entry name" value="DUF5677"/>
</dbReference>
<evidence type="ECO:0000313" key="1">
    <source>
        <dbReference type="EMBL" id="RDI51405.1"/>
    </source>
</evidence>
<dbReference type="EMBL" id="VLKX01000013">
    <property type="protein sequence ID" value="TWI45128.1"/>
    <property type="molecule type" value="Genomic_DNA"/>
</dbReference>
<proteinExistence type="predicted"/>
<gene>
    <name evidence="1" type="ORF">DFR66_11318</name>
    <name evidence="2" type="ORF">IQ02_02320</name>
</gene>
<comment type="caution">
    <text evidence="2">The sequence shown here is derived from an EMBL/GenBank/DDBJ whole genome shotgun (WGS) entry which is preliminary data.</text>
</comment>
<reference evidence="2 4" key="1">
    <citation type="journal article" date="2015" name="Stand. Genomic Sci.">
        <title>Genomic Encyclopedia of Bacterial and Archaeal Type Strains, Phase III: the genomes of soil and plant-associated and newly described type strains.</title>
        <authorList>
            <person name="Whitman W.B."/>
            <person name="Woyke T."/>
            <person name="Klenk H.P."/>
            <person name="Zhou Y."/>
            <person name="Lilburn T.G."/>
            <person name="Beck B.J."/>
            <person name="De Vos P."/>
            <person name="Vandamme P."/>
            <person name="Eisen J.A."/>
            <person name="Garrity G."/>
            <person name="Hugenholtz P."/>
            <person name="Kyrpides N.C."/>
        </authorList>
    </citation>
    <scope>NUCLEOTIDE SEQUENCE [LARGE SCALE GENOMIC DNA]</scope>
    <source>
        <strain evidence="2 4">CGMCC 1.5380</strain>
    </source>
</reference>
<reference evidence="2" key="3">
    <citation type="submission" date="2019-07" db="EMBL/GenBank/DDBJ databases">
        <authorList>
            <person name="Whitman W."/>
            <person name="Huntemann M."/>
            <person name="Clum A."/>
            <person name="Pillay M."/>
            <person name="Palaniappan K."/>
            <person name="Varghese N."/>
            <person name="Mikhailova N."/>
            <person name="Stamatis D."/>
            <person name="Reddy T."/>
            <person name="Daum C."/>
            <person name="Shapiro N."/>
            <person name="Ivanova N."/>
            <person name="Kyrpides N."/>
            <person name="Woyke T."/>
        </authorList>
    </citation>
    <scope>NUCLEOTIDE SEQUENCE</scope>
    <source>
        <strain evidence="2">CGMCC 1.5380</strain>
    </source>
</reference>
<evidence type="ECO:0000313" key="3">
    <source>
        <dbReference type="Proteomes" id="UP000254518"/>
    </source>
</evidence>
<dbReference type="RefSeq" id="WP_114754922.1">
    <property type="nucleotide sequence ID" value="NZ_QQBA01000013.1"/>
</dbReference>
<keyword evidence="3" id="KW-1185">Reference proteome</keyword>
<name>A0A562PL73_9FLAO</name>
<reference evidence="1 3" key="2">
    <citation type="submission" date="2018-07" db="EMBL/GenBank/DDBJ databases">
        <title>Genomic Encyclopedia of Type Strains, Phase IV (KMG-IV): sequencing the most valuable type-strain genomes for metagenomic binning, comparative biology and taxonomic classification.</title>
        <authorList>
            <person name="Goeker M."/>
        </authorList>
    </citation>
    <scope>NUCLEOTIDE SEQUENCE [LARGE SCALE GENOMIC DNA]</scope>
    <source>
        <strain evidence="1 3">DSM 19728</strain>
    </source>
</reference>
<sequence length="310" mass="36805">MMKKKDFPLELGLKELFNLEDEKENTNSLNQIIKAYTEVIEAIYNDIPKLKEGEVFIETLSVKILITTKSIIELAKGYTLETERKISPIQFLDFSSINILTRAIIESFLTMEYLFYNNLSDEEKYFRFLIWRISGYKSRQNFFAEKDKDLIRNEIQEKLDTEINEINELLREAKKSKYFKGLDKNHLFKLDKYGVPRLESWNTLLNNSILKNEMFLIPYKLYSNYAHSEFISLIQLNGSDTLHKNSNDNKMHLKNALRIINMINCVSIIELKNKFECTLKTFNNLEESTKEKIEFWNHIATERYFHQQAL</sequence>